<dbReference type="PANTHER" id="PTHR13134">
    <property type="entry name" value="TRAFFICKING PROTEIN PARTICLE COMPLEX SUBUNIT 13"/>
    <property type="match status" value="1"/>
</dbReference>
<evidence type="ECO:0000259" key="1">
    <source>
        <dbReference type="Pfam" id="PF06159"/>
    </source>
</evidence>
<evidence type="ECO:0000313" key="3">
    <source>
        <dbReference type="EMBL" id="CAF9920570.1"/>
    </source>
</evidence>
<dbReference type="AlphaFoldDB" id="A0A8H3IMC6"/>
<accession>A0A8H3IMC6</accession>
<dbReference type="InterPro" id="IPR010378">
    <property type="entry name" value="TRAPPC13"/>
</dbReference>
<dbReference type="GO" id="GO:1990072">
    <property type="term" value="C:TRAPPIII protein complex"/>
    <property type="evidence" value="ECO:0007669"/>
    <property type="project" value="TreeGrafter"/>
</dbReference>
<gene>
    <name evidence="3" type="ORF">HETSPECPRED_004286</name>
</gene>
<reference evidence="3" key="1">
    <citation type="submission" date="2021-03" db="EMBL/GenBank/DDBJ databases">
        <authorList>
            <person name="Tagirdzhanova G."/>
        </authorList>
    </citation>
    <scope>NUCLEOTIDE SEQUENCE</scope>
</reference>
<evidence type="ECO:0000259" key="2">
    <source>
        <dbReference type="Pfam" id="PF23647"/>
    </source>
</evidence>
<evidence type="ECO:0008006" key="5">
    <source>
        <dbReference type="Google" id="ProtNLM"/>
    </source>
</evidence>
<name>A0A8H3IMC6_9LECA</name>
<keyword evidence="4" id="KW-1185">Reference proteome</keyword>
<feature type="domain" description="Trafficking protein particle complex subunit 13 N-terminal" evidence="1">
    <location>
        <begin position="8"/>
        <end position="180"/>
    </location>
</feature>
<dbReference type="Pfam" id="PF23647">
    <property type="entry name" value="TRAPPC13_M"/>
    <property type="match status" value="1"/>
</dbReference>
<dbReference type="InterPro" id="IPR055427">
    <property type="entry name" value="TRAPPC13_N"/>
</dbReference>
<evidence type="ECO:0000313" key="4">
    <source>
        <dbReference type="Proteomes" id="UP000664521"/>
    </source>
</evidence>
<dbReference type="Pfam" id="PF06159">
    <property type="entry name" value="TRAPPC13_N"/>
    <property type="match status" value="1"/>
</dbReference>
<comment type="caution">
    <text evidence="3">The sequence shown here is derived from an EMBL/GenBank/DDBJ whole genome shotgun (WGS) entry which is preliminary data.</text>
</comment>
<dbReference type="InterPro" id="IPR055429">
    <property type="entry name" value="TRAPPC13_M"/>
</dbReference>
<dbReference type="Proteomes" id="UP000664521">
    <property type="component" value="Unassembled WGS sequence"/>
</dbReference>
<sequence length="322" mass="35399">MEAPREPHSVSLKVLRLSRPSLSQSATLPSSWQKSALVKNPSHALNLPNGTDEDFYLSPILTLPPAFGQAYVGETFSCTLCANNELLKGAERVITGVKIGAEMQTPSGTLPLELTPAEEEHIKHVLEPGESIQKIVRFDLREEGNHVLAVSLSYSETIMSKEKSASSGRVRTFRKLYQFAAQPCLSVRTKVSEFPISEPSGEKKVSAKPTRFALEAQLENMADGPIMLEQVTFNTKGPFQATSLNWDASAPGGKRTEPPNLIPRDVMQVAFLIEERKQGEGPLPQRDVKDGRTVLGQLSIQWRTAMGDSGFLTTGWLMAKKR</sequence>
<dbReference type="OrthoDB" id="10250284at2759"/>
<protein>
    <recommendedName>
        <fullName evidence="5">DUF974 domain-containing protein</fullName>
    </recommendedName>
</protein>
<dbReference type="PANTHER" id="PTHR13134:SF3">
    <property type="entry name" value="TRAFFICKING PROTEIN PARTICLE COMPLEX SUBUNIT 13"/>
    <property type="match status" value="1"/>
</dbReference>
<organism evidence="3 4">
    <name type="scientific">Heterodermia speciosa</name>
    <dbReference type="NCBI Taxonomy" id="116794"/>
    <lineage>
        <taxon>Eukaryota</taxon>
        <taxon>Fungi</taxon>
        <taxon>Dikarya</taxon>
        <taxon>Ascomycota</taxon>
        <taxon>Pezizomycotina</taxon>
        <taxon>Lecanoromycetes</taxon>
        <taxon>OSLEUM clade</taxon>
        <taxon>Lecanoromycetidae</taxon>
        <taxon>Caliciales</taxon>
        <taxon>Physciaceae</taxon>
        <taxon>Heterodermia</taxon>
    </lineage>
</organism>
<dbReference type="EMBL" id="CAJPDS010000026">
    <property type="protein sequence ID" value="CAF9920570.1"/>
    <property type="molecule type" value="Genomic_DNA"/>
</dbReference>
<proteinExistence type="predicted"/>
<feature type="domain" description="Trafficking protein particle complex subunit 13 middle" evidence="2">
    <location>
        <begin position="203"/>
        <end position="317"/>
    </location>
</feature>